<name>A0A4R4YEL9_9PSEU</name>
<proteinExistence type="predicted"/>
<organism evidence="1 2">
    <name type="scientific">Saccharopolyspora elongata</name>
    <dbReference type="NCBI Taxonomy" id="2530387"/>
    <lineage>
        <taxon>Bacteria</taxon>
        <taxon>Bacillati</taxon>
        <taxon>Actinomycetota</taxon>
        <taxon>Actinomycetes</taxon>
        <taxon>Pseudonocardiales</taxon>
        <taxon>Pseudonocardiaceae</taxon>
        <taxon>Saccharopolyspora</taxon>
    </lineage>
</organism>
<reference evidence="1 2" key="1">
    <citation type="submission" date="2019-03" db="EMBL/GenBank/DDBJ databases">
        <title>Draft genome sequences of novel Actinobacteria.</title>
        <authorList>
            <person name="Sahin N."/>
            <person name="Ay H."/>
            <person name="Saygin H."/>
        </authorList>
    </citation>
    <scope>NUCLEOTIDE SEQUENCE [LARGE SCALE GENOMIC DNA]</scope>
    <source>
        <strain evidence="1 2">7K502</strain>
    </source>
</reference>
<evidence type="ECO:0008006" key="3">
    <source>
        <dbReference type="Google" id="ProtNLM"/>
    </source>
</evidence>
<accession>A0A4R4YEL9</accession>
<evidence type="ECO:0000313" key="2">
    <source>
        <dbReference type="Proteomes" id="UP000294947"/>
    </source>
</evidence>
<sequence>MSSEGSTNGVRVSTEALRTFANNLRMMLDPLNAAKTQIEQVKLAPGGFWHAFDLMERVVGSNKSEAIQPNTLDFISKAIQAITITADELDGLASAYATAEELNAATGQDLGEHIENAKGYLTSAIGGATSLG</sequence>
<comment type="caution">
    <text evidence="1">The sequence shown here is derived from an EMBL/GenBank/DDBJ whole genome shotgun (WGS) entry which is preliminary data.</text>
</comment>
<dbReference type="AlphaFoldDB" id="A0A4R4YEL9"/>
<evidence type="ECO:0000313" key="1">
    <source>
        <dbReference type="EMBL" id="TDD42364.1"/>
    </source>
</evidence>
<gene>
    <name evidence="1" type="ORF">E1288_29615</name>
</gene>
<keyword evidence="2" id="KW-1185">Reference proteome</keyword>
<dbReference type="OrthoDB" id="3693227at2"/>
<protein>
    <recommendedName>
        <fullName evidence="3">Excreted virulence factor EspC, type VII ESX diderm</fullName>
    </recommendedName>
</protein>
<dbReference type="Proteomes" id="UP000294947">
    <property type="component" value="Unassembled WGS sequence"/>
</dbReference>
<dbReference type="RefSeq" id="WP_132490817.1">
    <property type="nucleotide sequence ID" value="NZ_SMKW01000048.1"/>
</dbReference>
<dbReference type="EMBL" id="SMKW01000048">
    <property type="protein sequence ID" value="TDD42364.1"/>
    <property type="molecule type" value="Genomic_DNA"/>
</dbReference>